<accession>A0A0C9V3S9</accession>
<dbReference type="EMBL" id="KN837231">
    <property type="protein sequence ID" value="KIJ32170.1"/>
    <property type="molecule type" value="Genomic_DNA"/>
</dbReference>
<evidence type="ECO:0000256" key="1">
    <source>
        <dbReference type="SAM" id="MobiDB-lite"/>
    </source>
</evidence>
<feature type="region of interest" description="Disordered" evidence="1">
    <location>
        <begin position="67"/>
        <end position="87"/>
    </location>
</feature>
<protein>
    <submittedName>
        <fullName evidence="3">Uncharacterized protein</fullName>
    </submittedName>
</protein>
<proteinExistence type="predicted"/>
<keyword evidence="2" id="KW-0732">Signal</keyword>
<organism evidence="3 4">
    <name type="scientific">Sphaerobolus stellatus (strain SS14)</name>
    <dbReference type="NCBI Taxonomy" id="990650"/>
    <lineage>
        <taxon>Eukaryota</taxon>
        <taxon>Fungi</taxon>
        <taxon>Dikarya</taxon>
        <taxon>Basidiomycota</taxon>
        <taxon>Agaricomycotina</taxon>
        <taxon>Agaricomycetes</taxon>
        <taxon>Phallomycetidae</taxon>
        <taxon>Geastrales</taxon>
        <taxon>Sphaerobolaceae</taxon>
        <taxon>Sphaerobolus</taxon>
    </lineage>
</organism>
<feature type="chain" id="PRO_5002204538" evidence="2">
    <location>
        <begin position="19"/>
        <end position="235"/>
    </location>
</feature>
<dbReference type="AlphaFoldDB" id="A0A0C9V3S9"/>
<reference evidence="3 4" key="1">
    <citation type="submission" date="2014-06" db="EMBL/GenBank/DDBJ databases">
        <title>Evolutionary Origins and Diversification of the Mycorrhizal Mutualists.</title>
        <authorList>
            <consortium name="DOE Joint Genome Institute"/>
            <consortium name="Mycorrhizal Genomics Consortium"/>
            <person name="Kohler A."/>
            <person name="Kuo A."/>
            <person name="Nagy L.G."/>
            <person name="Floudas D."/>
            <person name="Copeland A."/>
            <person name="Barry K.W."/>
            <person name="Cichocki N."/>
            <person name="Veneault-Fourrey C."/>
            <person name="LaButti K."/>
            <person name="Lindquist E.A."/>
            <person name="Lipzen A."/>
            <person name="Lundell T."/>
            <person name="Morin E."/>
            <person name="Murat C."/>
            <person name="Riley R."/>
            <person name="Ohm R."/>
            <person name="Sun H."/>
            <person name="Tunlid A."/>
            <person name="Henrissat B."/>
            <person name="Grigoriev I.V."/>
            <person name="Hibbett D.S."/>
            <person name="Martin F."/>
        </authorList>
    </citation>
    <scope>NUCLEOTIDE SEQUENCE [LARGE SCALE GENOMIC DNA]</scope>
    <source>
        <strain evidence="3 4">SS14</strain>
    </source>
</reference>
<sequence>MVFAKTILALAAVSAVAAQTDLPTLHGLCDGAVLVNSTSLMLGNLSIQYTRHFCSASVPVDLPTDGSDATATAAADPTPAPVSTDTSSLTRRGFFDLWPLCLFFHTCRPFFLPPPPPSPRNVCNANCTVTCNNDVGVLPPVSDDCAAVQASVQIFASELSTTFTTEPNHLESLSFGTCLIFFENLGKTNLDYCWSSLGTVSAIAGGPCFPPTHPPFSEGICKAKDGTWAVGISHS</sequence>
<feature type="signal peptide" evidence="2">
    <location>
        <begin position="1"/>
        <end position="18"/>
    </location>
</feature>
<evidence type="ECO:0000313" key="4">
    <source>
        <dbReference type="Proteomes" id="UP000054279"/>
    </source>
</evidence>
<dbReference type="HOGENOM" id="CLU_083085_0_0_1"/>
<gene>
    <name evidence="3" type="ORF">M422DRAFT_70709</name>
</gene>
<evidence type="ECO:0000313" key="3">
    <source>
        <dbReference type="EMBL" id="KIJ32170.1"/>
    </source>
</evidence>
<dbReference type="Proteomes" id="UP000054279">
    <property type="component" value="Unassembled WGS sequence"/>
</dbReference>
<keyword evidence="4" id="KW-1185">Reference proteome</keyword>
<dbReference type="OrthoDB" id="3249523at2759"/>
<evidence type="ECO:0000256" key="2">
    <source>
        <dbReference type="SAM" id="SignalP"/>
    </source>
</evidence>
<name>A0A0C9V3S9_SPHS4</name>